<name>A0A0M3HFX0_ASCLU</name>
<reference evidence="14" key="1">
    <citation type="submission" date="2017-02" db="UniProtKB">
        <authorList>
            <consortium name="WormBaseParasite"/>
        </authorList>
    </citation>
    <scope>IDENTIFICATION</scope>
</reference>
<dbReference type="Gene3D" id="1.10.10.10">
    <property type="entry name" value="Winged helix-like DNA-binding domain superfamily/Winged helix DNA-binding domain"/>
    <property type="match status" value="1"/>
</dbReference>
<dbReference type="PANTHER" id="PTHR23058:SF0">
    <property type="entry name" value="PEROXISOMAL MEMBRANE PROTEIN PEX14"/>
    <property type="match status" value="1"/>
</dbReference>
<dbReference type="Pfam" id="PF04695">
    <property type="entry name" value="Pex14_N"/>
    <property type="match status" value="1"/>
</dbReference>
<dbReference type="Proteomes" id="UP000036681">
    <property type="component" value="Unplaced"/>
</dbReference>
<keyword evidence="6 10" id="KW-0576">Peroxisome</keyword>
<comment type="subcellular location">
    <subcellularLocation>
        <location evidence="9 10">Peroxisome membrane</location>
    </subcellularLocation>
</comment>
<evidence type="ECO:0000256" key="1">
    <source>
        <dbReference type="ARBA" id="ARBA00005443"/>
    </source>
</evidence>
<dbReference type="GO" id="GO:0005778">
    <property type="term" value="C:peroxisomal membrane"/>
    <property type="evidence" value="ECO:0007669"/>
    <property type="project" value="UniProtKB-SubCell"/>
</dbReference>
<feature type="transmembrane region" description="Helical" evidence="11">
    <location>
        <begin position="261"/>
        <end position="279"/>
    </location>
</feature>
<dbReference type="InterPro" id="IPR006785">
    <property type="entry name" value="Pex14_N"/>
</dbReference>
<evidence type="ECO:0000256" key="4">
    <source>
        <dbReference type="ARBA" id="ARBA00023010"/>
    </source>
</evidence>
<evidence type="ECO:0000256" key="3">
    <source>
        <dbReference type="ARBA" id="ARBA00022927"/>
    </source>
</evidence>
<keyword evidence="4" id="KW-0811">Translocation</keyword>
<organism evidence="13 14">
    <name type="scientific">Ascaris lumbricoides</name>
    <name type="common">Giant roundworm</name>
    <dbReference type="NCBI Taxonomy" id="6252"/>
    <lineage>
        <taxon>Eukaryota</taxon>
        <taxon>Metazoa</taxon>
        <taxon>Ecdysozoa</taxon>
        <taxon>Nematoda</taxon>
        <taxon>Chromadorea</taxon>
        <taxon>Rhabditida</taxon>
        <taxon>Spirurina</taxon>
        <taxon>Ascaridomorpha</taxon>
        <taxon>Ascaridoidea</taxon>
        <taxon>Ascarididae</taxon>
        <taxon>Ascaris</taxon>
    </lineage>
</organism>
<keyword evidence="13" id="KW-1185">Reference proteome</keyword>
<dbReference type="AlphaFoldDB" id="A0A0M3HFX0"/>
<dbReference type="GO" id="GO:0005102">
    <property type="term" value="F:signaling receptor binding"/>
    <property type="evidence" value="ECO:0007669"/>
    <property type="project" value="TreeGrafter"/>
</dbReference>
<evidence type="ECO:0000256" key="9">
    <source>
        <dbReference type="ARBA" id="ARBA00046271"/>
    </source>
</evidence>
<sequence>MAESVLDGVEPLPAIPRAKMVEAARKFMMTPKVRETPFEEQKRFLLGKGLTEGEIEEARRTLPPPEFESTSTALSNISGNGQVQAPSTGNGFLRFANTVIVLGSISYAGYRFLRSVVLPRFFDVPDPALEEQRQLQQQIADLQNSMKFVMDSVVQTLQTVNQQQEQLNALLLMNSNEGRSELQRLQNDISIVKSLLLNQNQFAAIPANVGARPNSCTVPAWQKVKNVSEGSATMSKYVSLSLMNFLSFRIKAVSVSVAQGWGIRLFVCFFFFFEFLCYLK</sequence>
<proteinExistence type="inferred from homology"/>
<dbReference type="GO" id="GO:1990429">
    <property type="term" value="C:peroxisomal importomer complex"/>
    <property type="evidence" value="ECO:0007669"/>
    <property type="project" value="TreeGrafter"/>
</dbReference>
<evidence type="ECO:0000256" key="5">
    <source>
        <dbReference type="ARBA" id="ARBA00023136"/>
    </source>
</evidence>
<evidence type="ECO:0000256" key="8">
    <source>
        <dbReference type="ARBA" id="ARBA00029691"/>
    </source>
</evidence>
<evidence type="ECO:0000259" key="12">
    <source>
        <dbReference type="Pfam" id="PF04695"/>
    </source>
</evidence>
<accession>A0A0M3HFX0</accession>
<evidence type="ECO:0000256" key="11">
    <source>
        <dbReference type="SAM" id="Phobius"/>
    </source>
</evidence>
<comment type="function">
    <text evidence="10">Component of the PEX13-PEX14 docking complex, a translocon channel that specifically mediates the import of peroxisomal cargo proteins bound to PEX5 receptor. The PEX13-PEX14 docking complex forms a large import pore which can be opened to a diameter of about 9 nm. Mechanistically, PEX5 receptor along with cargo proteins associates with the PEX14 subunit of the PEX13-PEX14 docking complex in the cytosol, leading to the insertion of the receptor into the organelle membrane with the concomitant translocation of the cargo into the peroxisome matrix.</text>
</comment>
<dbReference type="InterPro" id="IPR025655">
    <property type="entry name" value="PEX14"/>
</dbReference>
<evidence type="ECO:0000256" key="6">
    <source>
        <dbReference type="ARBA" id="ARBA00023140"/>
    </source>
</evidence>
<evidence type="ECO:0000313" key="13">
    <source>
        <dbReference type="Proteomes" id="UP000036681"/>
    </source>
</evidence>
<dbReference type="GO" id="GO:0016560">
    <property type="term" value="P:protein import into peroxisome matrix, docking"/>
    <property type="evidence" value="ECO:0007669"/>
    <property type="project" value="UniProtKB-UniRule"/>
</dbReference>
<dbReference type="PANTHER" id="PTHR23058">
    <property type="entry name" value="PEROXISOMAL MEMBRANE PROTEIN PEX14"/>
    <property type="match status" value="1"/>
</dbReference>
<keyword evidence="3 10" id="KW-0653">Protein transport</keyword>
<keyword evidence="11" id="KW-1133">Transmembrane helix</keyword>
<feature type="domain" description="Peroxisome membrane anchor protein Pex14p N-terminal" evidence="12">
    <location>
        <begin position="17"/>
        <end position="58"/>
    </location>
</feature>
<evidence type="ECO:0000313" key="14">
    <source>
        <dbReference type="WBParaSite" id="ALUE_0000041501-mRNA-1"/>
    </source>
</evidence>
<comment type="similarity">
    <text evidence="1 10">Belongs to the peroxin-14 family.</text>
</comment>
<dbReference type="WBParaSite" id="ALUE_0000041501-mRNA-1">
    <property type="protein sequence ID" value="ALUE_0000041501-mRNA-1"/>
    <property type="gene ID" value="ALUE_0000041501"/>
</dbReference>
<dbReference type="InterPro" id="IPR036388">
    <property type="entry name" value="WH-like_DNA-bd_sf"/>
</dbReference>
<evidence type="ECO:0000256" key="10">
    <source>
        <dbReference type="RuleBase" id="RU367032"/>
    </source>
</evidence>
<protein>
    <recommendedName>
        <fullName evidence="7 10">Peroxisomal membrane protein PEX14</fullName>
    </recommendedName>
    <alternativeName>
        <fullName evidence="8 10">Peroxin-14</fullName>
    </alternativeName>
</protein>
<evidence type="ECO:0000256" key="7">
    <source>
        <dbReference type="ARBA" id="ARBA00029502"/>
    </source>
</evidence>
<keyword evidence="11" id="KW-0812">Transmembrane</keyword>
<keyword evidence="2 10" id="KW-0813">Transport</keyword>
<keyword evidence="5 10" id="KW-0472">Membrane</keyword>
<evidence type="ECO:0000256" key="2">
    <source>
        <dbReference type="ARBA" id="ARBA00022448"/>
    </source>
</evidence>